<name>A0A1J0MER2_9CAUD</name>
<accession>A0A1J0MER2</accession>
<evidence type="ECO:0000313" key="1">
    <source>
        <dbReference type="EMBL" id="APD19709.1"/>
    </source>
</evidence>
<dbReference type="Proteomes" id="UP000224355">
    <property type="component" value="Segment"/>
</dbReference>
<sequence>MAVLTRIDARSVKNNAIQVKDLDGNILCTIEAMPTERSDNAETMRNEVNLRLCASDKVVFVKSNGKVLRKR</sequence>
<evidence type="ECO:0000313" key="2">
    <source>
        <dbReference type="Proteomes" id="UP000224355"/>
    </source>
</evidence>
<proteinExistence type="predicted"/>
<protein>
    <submittedName>
        <fullName evidence="1">Uncharacterized protein</fullName>
    </submittedName>
</protein>
<keyword evidence="2" id="KW-1185">Reference proteome</keyword>
<reference evidence="1 2" key="1">
    <citation type="submission" date="2018-04" db="EMBL/GenBank/DDBJ databases">
        <authorList>
            <person name="Shneider M.M."/>
            <person name="Kabanova A.P."/>
            <person name="Vo T.N.H."/>
            <person name="Korzhenkov A."/>
            <person name="Samarov N.I."/>
            <person name="Toshchakov S.V."/>
            <person name="Miroshnikov K.K."/>
            <person name="Ignatov A.N."/>
            <person name="Kulikov E.E."/>
            <person name="Miroshnikov K.A."/>
        </authorList>
    </citation>
    <scope>NUCLEOTIDE SEQUENCE [LARGE SCALE GENOMIC DNA]</scope>
</reference>
<organism evidence="1 2">
    <name type="scientific">Pectobacterium phage PP101</name>
    <dbReference type="NCBI Taxonomy" id="1916414"/>
    <lineage>
        <taxon>Viruses</taxon>
        <taxon>Duplodnaviria</taxon>
        <taxon>Heunggongvirae</taxon>
        <taxon>Uroviricota</taxon>
        <taxon>Caudoviricetes</taxon>
        <taxon>Chaseviridae</taxon>
        <taxon>Cleopatravirinae</taxon>
        <taxon>Suwonvirus</taxon>
        <taxon>Suwonvirus PP101</taxon>
    </lineage>
</organism>
<dbReference type="EMBL" id="KY087898">
    <property type="protein sequence ID" value="APD19709.1"/>
    <property type="molecule type" value="Genomic_DNA"/>
</dbReference>
<gene>
    <name evidence="1" type="ORF">PP101_54</name>
</gene>